<dbReference type="InterPro" id="IPR002110">
    <property type="entry name" value="Ankyrin_rpt"/>
</dbReference>
<evidence type="ECO:0000256" key="1">
    <source>
        <dbReference type="ARBA" id="ARBA00022737"/>
    </source>
</evidence>
<evidence type="ECO:0000256" key="2">
    <source>
        <dbReference type="ARBA" id="ARBA00023043"/>
    </source>
</evidence>
<dbReference type="InterPro" id="IPR051070">
    <property type="entry name" value="NF-kappa-B_inhibitor"/>
</dbReference>
<dbReference type="GO" id="GO:0071356">
    <property type="term" value="P:cellular response to tumor necrosis factor"/>
    <property type="evidence" value="ECO:0007669"/>
    <property type="project" value="TreeGrafter"/>
</dbReference>
<dbReference type="PANTHER" id="PTHR46680:SF5">
    <property type="entry name" value="NFKB INHIBITOR EPSILON"/>
    <property type="match status" value="1"/>
</dbReference>
<organism evidence="5 6">
    <name type="scientific">Pleurodeles waltl</name>
    <name type="common">Iberian ribbed newt</name>
    <dbReference type="NCBI Taxonomy" id="8319"/>
    <lineage>
        <taxon>Eukaryota</taxon>
        <taxon>Metazoa</taxon>
        <taxon>Chordata</taxon>
        <taxon>Craniata</taxon>
        <taxon>Vertebrata</taxon>
        <taxon>Euteleostomi</taxon>
        <taxon>Amphibia</taxon>
        <taxon>Batrachia</taxon>
        <taxon>Caudata</taxon>
        <taxon>Salamandroidea</taxon>
        <taxon>Salamandridae</taxon>
        <taxon>Pleurodelinae</taxon>
        <taxon>Pleurodeles</taxon>
    </lineage>
</organism>
<dbReference type="Pfam" id="PF12796">
    <property type="entry name" value="Ank_2"/>
    <property type="match status" value="2"/>
</dbReference>
<dbReference type="PROSITE" id="PS50297">
    <property type="entry name" value="ANK_REP_REGION"/>
    <property type="match status" value="4"/>
</dbReference>
<dbReference type="PANTHER" id="PTHR46680">
    <property type="entry name" value="NF-KAPPA-B INHIBITOR ALPHA"/>
    <property type="match status" value="1"/>
</dbReference>
<keyword evidence="1" id="KW-0677">Repeat</keyword>
<evidence type="ECO:0000313" key="5">
    <source>
        <dbReference type="EMBL" id="KAJ1106086.1"/>
    </source>
</evidence>
<feature type="repeat" description="ANK" evidence="3">
    <location>
        <begin position="236"/>
        <end position="264"/>
    </location>
</feature>
<dbReference type="GO" id="GO:0005829">
    <property type="term" value="C:cytosol"/>
    <property type="evidence" value="ECO:0007669"/>
    <property type="project" value="TreeGrafter"/>
</dbReference>
<dbReference type="SUPFAM" id="SSF48403">
    <property type="entry name" value="Ankyrin repeat"/>
    <property type="match status" value="1"/>
</dbReference>
<proteinExistence type="predicted"/>
<sequence length="338" mass="36511">MAFRQGGPCTCSEGGQCAAAAAQGKGPGSKSWEEAPDEDRVDSGFLDSFRSDCSLEGEKRSGETAATPLRDPAANPWTFLTDEGDTYLSLCIIHEEQRVALDLILQSPPEFLNFHNTLLQTPLHLAVYLHQVTVVRALVLKGADTAQQDRNGNTPFHLACQHGFLDCLQALTLAPTLPETSVFPSASSGPPALLALGLWNWKGLTCLHLAVLNQHWGILQYLLALGAEINAQDRTCGRTALHLAVEMGDANLVAILLENGAEVDPIMYNGCTPLHLAAGRLNVSIWNMLCQAGADRLQPNMEGETPQDLANSSRLGFAICQFDDLALWGRPYMPGKLI</sequence>
<protein>
    <submittedName>
        <fullName evidence="5">Uncharacterized protein</fullName>
    </submittedName>
</protein>
<dbReference type="PROSITE" id="PS50088">
    <property type="entry name" value="ANK_REPEAT"/>
    <property type="match status" value="4"/>
</dbReference>
<feature type="repeat" description="ANK" evidence="3">
    <location>
        <begin position="269"/>
        <end position="295"/>
    </location>
</feature>
<evidence type="ECO:0000256" key="3">
    <source>
        <dbReference type="PROSITE-ProRule" id="PRU00023"/>
    </source>
</evidence>
<accession>A0AAV7MQP5</accession>
<feature type="region of interest" description="Disordered" evidence="4">
    <location>
        <begin position="20"/>
        <end position="44"/>
    </location>
</feature>
<dbReference type="PRINTS" id="PR01415">
    <property type="entry name" value="ANKYRIN"/>
</dbReference>
<comment type="caution">
    <text evidence="5">The sequence shown here is derived from an EMBL/GenBank/DDBJ whole genome shotgun (WGS) entry which is preliminary data.</text>
</comment>
<dbReference type="EMBL" id="JANPWB010000013">
    <property type="protein sequence ID" value="KAJ1106086.1"/>
    <property type="molecule type" value="Genomic_DNA"/>
</dbReference>
<feature type="repeat" description="ANK" evidence="3">
    <location>
        <begin position="202"/>
        <end position="234"/>
    </location>
</feature>
<dbReference type="AlphaFoldDB" id="A0AAV7MQP5"/>
<dbReference type="Proteomes" id="UP001066276">
    <property type="component" value="Chromosome 9"/>
</dbReference>
<gene>
    <name evidence="5" type="ORF">NDU88_003489</name>
</gene>
<reference evidence="5" key="1">
    <citation type="journal article" date="2022" name="bioRxiv">
        <title>Sequencing and chromosome-scale assembly of the giantPleurodeles waltlgenome.</title>
        <authorList>
            <person name="Brown T."/>
            <person name="Elewa A."/>
            <person name="Iarovenko S."/>
            <person name="Subramanian E."/>
            <person name="Araus A.J."/>
            <person name="Petzold A."/>
            <person name="Susuki M."/>
            <person name="Suzuki K.-i.T."/>
            <person name="Hayashi T."/>
            <person name="Toyoda A."/>
            <person name="Oliveira C."/>
            <person name="Osipova E."/>
            <person name="Leigh N.D."/>
            <person name="Simon A."/>
            <person name="Yun M.H."/>
        </authorList>
    </citation>
    <scope>NUCLEOTIDE SEQUENCE</scope>
    <source>
        <strain evidence="5">20211129_DDA</strain>
        <tissue evidence="5">Liver</tissue>
    </source>
</reference>
<dbReference type="GO" id="GO:0051059">
    <property type="term" value="F:NF-kappaB binding"/>
    <property type="evidence" value="ECO:0007669"/>
    <property type="project" value="TreeGrafter"/>
</dbReference>
<dbReference type="SMART" id="SM00248">
    <property type="entry name" value="ANK"/>
    <property type="match status" value="5"/>
</dbReference>
<keyword evidence="6" id="KW-1185">Reference proteome</keyword>
<dbReference type="Gene3D" id="1.25.40.20">
    <property type="entry name" value="Ankyrin repeat-containing domain"/>
    <property type="match status" value="1"/>
</dbReference>
<evidence type="ECO:0000313" key="6">
    <source>
        <dbReference type="Proteomes" id="UP001066276"/>
    </source>
</evidence>
<dbReference type="InterPro" id="IPR036770">
    <property type="entry name" value="Ankyrin_rpt-contain_sf"/>
</dbReference>
<keyword evidence="2 3" id="KW-0040">ANK repeat</keyword>
<evidence type="ECO:0000256" key="4">
    <source>
        <dbReference type="SAM" id="MobiDB-lite"/>
    </source>
</evidence>
<feature type="region of interest" description="Disordered" evidence="4">
    <location>
        <begin position="55"/>
        <end position="74"/>
    </location>
</feature>
<name>A0AAV7MQP5_PLEWA</name>
<feature type="repeat" description="ANK" evidence="3">
    <location>
        <begin position="118"/>
        <end position="150"/>
    </location>
</feature>